<dbReference type="EMBL" id="DXCQ01000014">
    <property type="protein sequence ID" value="HIY96287.1"/>
    <property type="molecule type" value="Genomic_DNA"/>
</dbReference>
<gene>
    <name evidence="3" type="ORF">H9729_01220</name>
</gene>
<dbReference type="InterPro" id="IPR050523">
    <property type="entry name" value="AKR_Detox_Biosynth"/>
</dbReference>
<name>A0A9D2CS32_9FIRM</name>
<accession>A0A9D2CS32</accession>
<dbReference type="Proteomes" id="UP000886750">
    <property type="component" value="Unassembled WGS sequence"/>
</dbReference>
<evidence type="ECO:0000313" key="3">
    <source>
        <dbReference type="EMBL" id="HIY96287.1"/>
    </source>
</evidence>
<reference evidence="3" key="2">
    <citation type="submission" date="2021-04" db="EMBL/GenBank/DDBJ databases">
        <authorList>
            <person name="Gilroy R."/>
        </authorList>
    </citation>
    <scope>NUCLEOTIDE SEQUENCE</scope>
    <source>
        <strain evidence="3">1345</strain>
    </source>
</reference>
<feature type="domain" description="NADP-dependent oxidoreductase" evidence="2">
    <location>
        <begin position="29"/>
        <end position="311"/>
    </location>
</feature>
<sequence length="321" mass="34740">MIMEYGKIAGIGAPFSRIVFGCGVARMQAGEDASDLLDAAAEAGVNAFDTARVYGKSEESLGRWLAVRRREKVLVITKGCHPLFDGTRRVGKRYIEEDLFRSLDALKTDYVDLYLLHRDDETVPVGEILESLNAQAEAGRIRAFGGSNWTHARLQEANDYAAAHGLRPFAASSPYFGLAVQIADPWMGCLSVAGRENAAAQSWYRETQFPLLAYSSLAGGFLSGKVKSEQGIEAVLAAAGPVYGCRENAERLARAERLAAKKGCTVAQIALGWLFAQGLNAFALLSSSAPERIRSDVQAATLTRAEADYLDLKEGVVNLEK</sequence>
<evidence type="ECO:0000313" key="4">
    <source>
        <dbReference type="Proteomes" id="UP000886750"/>
    </source>
</evidence>
<dbReference type="AlphaFoldDB" id="A0A9D2CS32"/>
<dbReference type="InterPro" id="IPR020471">
    <property type="entry name" value="AKR"/>
</dbReference>
<proteinExistence type="predicted"/>
<dbReference type="CDD" id="cd19082">
    <property type="entry name" value="AKR_AKR10A1_2"/>
    <property type="match status" value="1"/>
</dbReference>
<comment type="caution">
    <text evidence="3">The sequence shown here is derived from an EMBL/GenBank/DDBJ whole genome shotgun (WGS) entry which is preliminary data.</text>
</comment>
<evidence type="ECO:0000259" key="2">
    <source>
        <dbReference type="Pfam" id="PF00248"/>
    </source>
</evidence>
<dbReference type="Pfam" id="PF00248">
    <property type="entry name" value="Aldo_ket_red"/>
    <property type="match status" value="1"/>
</dbReference>
<protein>
    <submittedName>
        <fullName evidence="3">Aldo/keto reductase</fullName>
    </submittedName>
</protein>
<dbReference type="InterPro" id="IPR036812">
    <property type="entry name" value="NAD(P)_OxRdtase_dom_sf"/>
</dbReference>
<organism evidence="3 4">
    <name type="scientific">Candidatus Borkfalkia excrementigallinarum</name>
    <dbReference type="NCBI Taxonomy" id="2838506"/>
    <lineage>
        <taxon>Bacteria</taxon>
        <taxon>Bacillati</taxon>
        <taxon>Bacillota</taxon>
        <taxon>Clostridia</taxon>
        <taxon>Christensenellales</taxon>
        <taxon>Christensenellaceae</taxon>
        <taxon>Candidatus Borkfalkia</taxon>
    </lineage>
</organism>
<dbReference type="PANTHER" id="PTHR43364">
    <property type="entry name" value="NADH-SPECIFIC METHYLGLYOXAL REDUCTASE-RELATED"/>
    <property type="match status" value="1"/>
</dbReference>
<dbReference type="PANTHER" id="PTHR43364:SF4">
    <property type="entry name" value="NAD(P)-LINKED OXIDOREDUCTASE SUPERFAMILY PROTEIN"/>
    <property type="match status" value="1"/>
</dbReference>
<dbReference type="SUPFAM" id="SSF51430">
    <property type="entry name" value="NAD(P)-linked oxidoreductase"/>
    <property type="match status" value="1"/>
</dbReference>
<keyword evidence="1" id="KW-0560">Oxidoreductase</keyword>
<dbReference type="PRINTS" id="PR00069">
    <property type="entry name" value="ALDKETRDTASE"/>
</dbReference>
<dbReference type="Gene3D" id="3.20.20.100">
    <property type="entry name" value="NADP-dependent oxidoreductase domain"/>
    <property type="match status" value="1"/>
</dbReference>
<dbReference type="GO" id="GO:0005829">
    <property type="term" value="C:cytosol"/>
    <property type="evidence" value="ECO:0007669"/>
    <property type="project" value="TreeGrafter"/>
</dbReference>
<dbReference type="GO" id="GO:0016491">
    <property type="term" value="F:oxidoreductase activity"/>
    <property type="evidence" value="ECO:0007669"/>
    <property type="project" value="UniProtKB-KW"/>
</dbReference>
<reference evidence="3" key="1">
    <citation type="journal article" date="2021" name="PeerJ">
        <title>Extensive microbial diversity within the chicken gut microbiome revealed by metagenomics and culture.</title>
        <authorList>
            <person name="Gilroy R."/>
            <person name="Ravi A."/>
            <person name="Getino M."/>
            <person name="Pursley I."/>
            <person name="Horton D.L."/>
            <person name="Alikhan N.F."/>
            <person name="Baker D."/>
            <person name="Gharbi K."/>
            <person name="Hall N."/>
            <person name="Watson M."/>
            <person name="Adriaenssens E.M."/>
            <person name="Foster-Nyarko E."/>
            <person name="Jarju S."/>
            <person name="Secka A."/>
            <person name="Antonio M."/>
            <person name="Oren A."/>
            <person name="Chaudhuri R.R."/>
            <person name="La Ragione R."/>
            <person name="Hildebrand F."/>
            <person name="Pallen M.J."/>
        </authorList>
    </citation>
    <scope>NUCLEOTIDE SEQUENCE</scope>
    <source>
        <strain evidence="3">1345</strain>
    </source>
</reference>
<dbReference type="InterPro" id="IPR023210">
    <property type="entry name" value="NADP_OxRdtase_dom"/>
</dbReference>
<evidence type="ECO:0000256" key="1">
    <source>
        <dbReference type="ARBA" id="ARBA00023002"/>
    </source>
</evidence>